<dbReference type="SMART" id="SM00559">
    <property type="entry name" value="Ku78"/>
    <property type="match status" value="1"/>
</dbReference>
<gene>
    <name evidence="13" type="ORF">TSUD_266470</name>
</gene>
<dbReference type="Pfam" id="PF08785">
    <property type="entry name" value="Ku_PK_bind"/>
    <property type="match status" value="1"/>
</dbReference>
<evidence type="ECO:0000313" key="14">
    <source>
        <dbReference type="Proteomes" id="UP000242715"/>
    </source>
</evidence>
<evidence type="ECO:0000256" key="2">
    <source>
        <dbReference type="ARBA" id="ARBA00007726"/>
    </source>
</evidence>
<dbReference type="GO" id="GO:0006310">
    <property type="term" value="P:DNA recombination"/>
    <property type="evidence" value="ECO:0007669"/>
    <property type="project" value="UniProtKB-KW"/>
</dbReference>
<accession>A0A2Z6P7Y1</accession>
<evidence type="ECO:0000256" key="9">
    <source>
        <dbReference type="ARBA" id="ARBA00023172"/>
    </source>
</evidence>
<name>A0A2Z6P7Y1_TRISU</name>
<dbReference type="GO" id="GO:0005524">
    <property type="term" value="F:ATP binding"/>
    <property type="evidence" value="ECO:0007669"/>
    <property type="project" value="UniProtKB-KW"/>
</dbReference>
<dbReference type="EMBL" id="DF973723">
    <property type="protein sequence ID" value="GAU38607.1"/>
    <property type="molecule type" value="Genomic_DNA"/>
</dbReference>
<dbReference type="GO" id="GO:0000723">
    <property type="term" value="P:telomere maintenance"/>
    <property type="evidence" value="ECO:0007669"/>
    <property type="project" value="InterPro"/>
</dbReference>
<comment type="subcellular location">
    <subcellularLocation>
        <location evidence="1">Nucleus</location>
    </subcellularLocation>
</comment>
<evidence type="ECO:0000256" key="7">
    <source>
        <dbReference type="ARBA" id="ARBA00022840"/>
    </source>
</evidence>
<dbReference type="SUPFAM" id="SSF100939">
    <property type="entry name" value="SPOC domain-like"/>
    <property type="match status" value="1"/>
</dbReference>
<dbReference type="Pfam" id="PF02735">
    <property type="entry name" value="Ku"/>
    <property type="match status" value="1"/>
</dbReference>
<protein>
    <recommendedName>
        <fullName evidence="12">Ku domain-containing protein</fullName>
    </recommendedName>
</protein>
<dbReference type="InterPro" id="IPR036494">
    <property type="entry name" value="Ku_C_sf"/>
</dbReference>
<keyword evidence="8" id="KW-0238">DNA-binding</keyword>
<keyword evidence="3" id="KW-0547">Nucleotide-binding</keyword>
<organism evidence="13 14">
    <name type="scientific">Trifolium subterraneum</name>
    <name type="common">Subterranean clover</name>
    <dbReference type="NCBI Taxonomy" id="3900"/>
    <lineage>
        <taxon>Eukaryota</taxon>
        <taxon>Viridiplantae</taxon>
        <taxon>Streptophyta</taxon>
        <taxon>Embryophyta</taxon>
        <taxon>Tracheophyta</taxon>
        <taxon>Spermatophyta</taxon>
        <taxon>Magnoliopsida</taxon>
        <taxon>eudicotyledons</taxon>
        <taxon>Gunneridae</taxon>
        <taxon>Pentapetalae</taxon>
        <taxon>rosids</taxon>
        <taxon>fabids</taxon>
        <taxon>Fabales</taxon>
        <taxon>Fabaceae</taxon>
        <taxon>Papilionoideae</taxon>
        <taxon>50 kb inversion clade</taxon>
        <taxon>NPAAA clade</taxon>
        <taxon>Hologalegina</taxon>
        <taxon>IRL clade</taxon>
        <taxon>Trifolieae</taxon>
        <taxon>Trifolium</taxon>
    </lineage>
</organism>
<evidence type="ECO:0000256" key="4">
    <source>
        <dbReference type="ARBA" id="ARBA00022763"/>
    </source>
</evidence>
<dbReference type="Gene3D" id="1.25.40.240">
    <property type="entry name" value="Ku, C-terminal domain"/>
    <property type="match status" value="1"/>
</dbReference>
<dbReference type="Pfam" id="PF03731">
    <property type="entry name" value="Ku_N"/>
    <property type="match status" value="1"/>
</dbReference>
<dbReference type="Gene3D" id="2.40.290.10">
    <property type="match status" value="1"/>
</dbReference>
<dbReference type="InterPro" id="IPR005161">
    <property type="entry name" value="Ku_N"/>
</dbReference>
<reference evidence="14" key="1">
    <citation type="journal article" date="2017" name="Front. Plant Sci.">
        <title>Climate Clever Clovers: New Paradigm to Reduce the Environmental Footprint of Ruminants by Breeding Low Methanogenic Forages Utilizing Haplotype Variation.</title>
        <authorList>
            <person name="Kaur P."/>
            <person name="Appels R."/>
            <person name="Bayer P.E."/>
            <person name="Keeble-Gagnere G."/>
            <person name="Wang J."/>
            <person name="Hirakawa H."/>
            <person name="Shirasawa K."/>
            <person name="Vercoe P."/>
            <person name="Stefanova K."/>
            <person name="Durmic Z."/>
            <person name="Nichols P."/>
            <person name="Revell C."/>
            <person name="Isobe S.N."/>
            <person name="Edwards D."/>
            <person name="Erskine W."/>
        </authorList>
    </citation>
    <scope>NUCLEOTIDE SEQUENCE [LARGE SCALE GENOMIC DNA]</scope>
    <source>
        <strain evidence="14">cv. Daliak</strain>
    </source>
</reference>
<dbReference type="GO" id="GO:0003684">
    <property type="term" value="F:damaged DNA binding"/>
    <property type="evidence" value="ECO:0007669"/>
    <property type="project" value="InterPro"/>
</dbReference>
<evidence type="ECO:0000256" key="10">
    <source>
        <dbReference type="ARBA" id="ARBA00023204"/>
    </source>
</evidence>
<keyword evidence="5" id="KW-0378">Hydrolase</keyword>
<dbReference type="InterPro" id="IPR024193">
    <property type="entry name" value="Ku80"/>
</dbReference>
<evidence type="ECO:0000256" key="5">
    <source>
        <dbReference type="ARBA" id="ARBA00022801"/>
    </source>
</evidence>
<sequence>MARNKEALLFLLDVGPSMHYVLPEVEKVCSMLVQKKLIYNRYDEVGIVLFGTEDTDNELTTEVGGYKHVVVSKNSKVVDGDIVEALQQLPRGTADVLDAVIVAMDMLIKKFGETNKGKKRLCLITNAQCPIKDPYEGSKEEQVTTIAKQMTAHEDPISLFGALKTRNITPVTVFKGDLELGPKLRIKVMVYKKTQEEKFPTLKKYSDKAPPTDKFATHEVKVDYEYRSSEDPDKVVPPDQRIKGYRYGPQIIPISSAEWDAVKFKPEKGVKLLGFTDSSNVLRHQYMKDVYVFMAEPGNTKAVLAVSALSRAMKEMNKVAILRCIWRQGQANLVIGVLTPNPDSFYFNVLPFAEDVREFQFPSFSSFPASCQPNKQQLESAANFIKMLDLAPDGKKEVLLPDFTPNPVLARFYHYLDLKSKHPDASVPPLDYTLRKITEPETNLILQNESVFDSFRRSFELQGNPLKKPRRLLRDKTSDEAGKENITASPTNLIEYKSIKVEKIGDLTPVQDFEAMISRRDSPDWVLKAIKDMKNKIFDIVEDSHEGDNYPKALECLVALRKGCILEQEPKQFNDLLKQLCNFCKEKNLQSFGEYLASKGLTLIPKTEAIDSDVTDDEARSFS</sequence>
<dbReference type="InterPro" id="IPR016194">
    <property type="entry name" value="SPOC-like_C_dom_sf"/>
</dbReference>
<dbReference type="PANTHER" id="PTHR12604:SF4">
    <property type="entry name" value="X-RAY REPAIR CROSS-COMPLEMENTING PROTEIN 5"/>
    <property type="match status" value="1"/>
</dbReference>
<dbReference type="InterPro" id="IPR006164">
    <property type="entry name" value="DNA_bd_Ku70/Ku80"/>
</dbReference>
<keyword evidence="9" id="KW-0233">DNA recombination</keyword>
<dbReference type="GO" id="GO:0042162">
    <property type="term" value="F:telomeric DNA binding"/>
    <property type="evidence" value="ECO:0007669"/>
    <property type="project" value="InterPro"/>
</dbReference>
<dbReference type="Gene3D" id="1.10.1600.10">
    <property type="match status" value="1"/>
</dbReference>
<evidence type="ECO:0000256" key="8">
    <source>
        <dbReference type="ARBA" id="ARBA00023125"/>
    </source>
</evidence>
<evidence type="ECO:0000256" key="6">
    <source>
        <dbReference type="ARBA" id="ARBA00022806"/>
    </source>
</evidence>
<dbReference type="InterPro" id="IPR036465">
    <property type="entry name" value="vWFA_dom_sf"/>
</dbReference>
<dbReference type="FunFam" id="1.25.40.240:FF:000001">
    <property type="entry name" value="X-ray repair cross-complementing protein 5"/>
    <property type="match status" value="1"/>
</dbReference>
<dbReference type="Pfam" id="PF03730">
    <property type="entry name" value="Ku_C"/>
    <property type="match status" value="1"/>
</dbReference>
<dbReference type="GO" id="GO:0003678">
    <property type="term" value="F:DNA helicase activity"/>
    <property type="evidence" value="ECO:0007669"/>
    <property type="project" value="InterPro"/>
</dbReference>
<keyword evidence="6" id="KW-0347">Helicase</keyword>
<keyword evidence="10" id="KW-0234">DNA repair</keyword>
<dbReference type="InterPro" id="IPR014893">
    <property type="entry name" value="Ku_PK_bind"/>
</dbReference>
<comment type="similarity">
    <text evidence="2">Belongs to the ku80 family.</text>
</comment>
<dbReference type="Gene3D" id="3.40.50.410">
    <property type="entry name" value="von Willebrand factor, type A domain"/>
    <property type="match status" value="1"/>
</dbReference>
<keyword evidence="7" id="KW-0067">ATP-binding</keyword>
<dbReference type="CDD" id="cd00873">
    <property type="entry name" value="KU80"/>
    <property type="match status" value="1"/>
</dbReference>
<dbReference type="PANTHER" id="PTHR12604">
    <property type="entry name" value="KU AUTOANTIGEN DNA HELICASE"/>
    <property type="match status" value="1"/>
</dbReference>
<dbReference type="GO" id="GO:0043564">
    <property type="term" value="C:Ku70:Ku80 complex"/>
    <property type="evidence" value="ECO:0007669"/>
    <property type="project" value="InterPro"/>
</dbReference>
<dbReference type="SUPFAM" id="SSF101420">
    <property type="entry name" value="C-terminal domain of Ku80"/>
    <property type="match status" value="1"/>
</dbReference>
<dbReference type="PIRSF" id="PIRSF016570">
    <property type="entry name" value="Ku80"/>
    <property type="match status" value="1"/>
</dbReference>
<dbReference type="GO" id="GO:0003690">
    <property type="term" value="F:double-stranded DNA binding"/>
    <property type="evidence" value="ECO:0007669"/>
    <property type="project" value="TreeGrafter"/>
</dbReference>
<evidence type="ECO:0000256" key="1">
    <source>
        <dbReference type="ARBA" id="ARBA00004123"/>
    </source>
</evidence>
<keyword evidence="11" id="KW-0539">Nucleus</keyword>
<dbReference type="OrthoDB" id="30826at2759"/>
<dbReference type="GO" id="GO:0016787">
    <property type="term" value="F:hydrolase activity"/>
    <property type="evidence" value="ECO:0007669"/>
    <property type="project" value="UniProtKB-KW"/>
</dbReference>
<dbReference type="SUPFAM" id="SSF53300">
    <property type="entry name" value="vWA-like"/>
    <property type="match status" value="1"/>
</dbReference>
<keyword evidence="4" id="KW-0227">DNA damage</keyword>
<dbReference type="FunFam" id="2.40.290.10:FF:000006">
    <property type="entry name" value="ATP-dependent DNA helicase 2 subunit KU80"/>
    <property type="match status" value="1"/>
</dbReference>
<dbReference type="InterPro" id="IPR005160">
    <property type="entry name" value="Ku_C"/>
</dbReference>
<keyword evidence="14" id="KW-1185">Reference proteome</keyword>
<feature type="non-terminal residue" evidence="13">
    <location>
        <position position="623"/>
    </location>
</feature>
<dbReference type="FunFam" id="1.10.1600.10:FF:000002">
    <property type="entry name" value="X-ray repair cross-complementing protein 5"/>
    <property type="match status" value="1"/>
</dbReference>
<evidence type="ECO:0000259" key="12">
    <source>
        <dbReference type="SMART" id="SM00559"/>
    </source>
</evidence>
<dbReference type="GO" id="GO:0006303">
    <property type="term" value="P:double-strand break repair via nonhomologous end joining"/>
    <property type="evidence" value="ECO:0007669"/>
    <property type="project" value="InterPro"/>
</dbReference>
<proteinExistence type="inferred from homology"/>
<evidence type="ECO:0000256" key="11">
    <source>
        <dbReference type="ARBA" id="ARBA00023242"/>
    </source>
</evidence>
<dbReference type="Proteomes" id="UP000242715">
    <property type="component" value="Unassembled WGS sequence"/>
</dbReference>
<feature type="domain" description="Ku" evidence="12">
    <location>
        <begin position="233"/>
        <end position="367"/>
    </location>
</feature>
<dbReference type="AlphaFoldDB" id="A0A2Z6P7Y1"/>
<evidence type="ECO:0000256" key="3">
    <source>
        <dbReference type="ARBA" id="ARBA00022741"/>
    </source>
</evidence>
<evidence type="ECO:0000313" key="13">
    <source>
        <dbReference type="EMBL" id="GAU38607.1"/>
    </source>
</evidence>